<name>A0A450S173_9GAMM</name>
<dbReference type="EMBL" id="CAADFL010000428">
    <property type="protein sequence ID" value="VFK16586.1"/>
    <property type="molecule type" value="Genomic_DNA"/>
</dbReference>
<evidence type="ECO:0000313" key="5">
    <source>
        <dbReference type="EMBL" id="VFJ57908.1"/>
    </source>
</evidence>
<accession>A0A450S173</accession>
<protein>
    <submittedName>
        <fullName evidence="4">Antitoxin ChpS</fullName>
    </submittedName>
</protein>
<evidence type="ECO:0000256" key="2">
    <source>
        <dbReference type="SAM" id="MobiDB-lite"/>
    </source>
</evidence>
<dbReference type="EMBL" id="CAADFA010000212">
    <property type="protein sequence ID" value="VFJ57908.1"/>
    <property type="molecule type" value="Genomic_DNA"/>
</dbReference>
<feature type="domain" description="SpoVT-AbrB" evidence="3">
    <location>
        <begin position="4"/>
        <end position="49"/>
    </location>
</feature>
<evidence type="ECO:0000259" key="3">
    <source>
        <dbReference type="PROSITE" id="PS51740"/>
    </source>
</evidence>
<proteinExistence type="predicted"/>
<dbReference type="EMBL" id="CAADEZ010000023">
    <property type="protein sequence ID" value="VFJ45405.1"/>
    <property type="molecule type" value="Genomic_DNA"/>
</dbReference>
<dbReference type="AlphaFoldDB" id="A0A450S173"/>
<dbReference type="Gene3D" id="2.10.260.10">
    <property type="match status" value="1"/>
</dbReference>
<evidence type="ECO:0000313" key="6">
    <source>
        <dbReference type="EMBL" id="VFK16586.1"/>
    </source>
</evidence>
<dbReference type="InterPro" id="IPR007159">
    <property type="entry name" value="SpoVT-AbrB_dom"/>
</dbReference>
<sequence length="85" mass="9473">MYTTTLNRVGDAVMLTVPSAILDLLHLQAGEKVEFSVDDNRLLIHSQGRPRYKLDDLLAECDPSAEPTEEDRHWLDGGPVGNELL</sequence>
<reference evidence="4" key="1">
    <citation type="submission" date="2019-02" db="EMBL/GenBank/DDBJ databases">
        <authorList>
            <person name="Gruber-Vodicka R. H."/>
            <person name="Seah K. B. B."/>
        </authorList>
    </citation>
    <scope>NUCLEOTIDE SEQUENCE</scope>
    <source>
        <strain evidence="4">BECK_BZ163</strain>
        <strain evidence="6">BECK_BZ164</strain>
        <strain evidence="5">BECK_BZ165</strain>
    </source>
</reference>
<dbReference type="SUPFAM" id="SSF89447">
    <property type="entry name" value="AbrB/MazE/MraZ-like"/>
    <property type="match status" value="1"/>
</dbReference>
<organism evidence="4">
    <name type="scientific">Candidatus Kentrum sp. FM</name>
    <dbReference type="NCBI Taxonomy" id="2126340"/>
    <lineage>
        <taxon>Bacteria</taxon>
        <taxon>Pseudomonadati</taxon>
        <taxon>Pseudomonadota</taxon>
        <taxon>Gammaproteobacteria</taxon>
        <taxon>Candidatus Kentrum</taxon>
    </lineage>
</organism>
<evidence type="ECO:0000256" key="1">
    <source>
        <dbReference type="PROSITE-ProRule" id="PRU01076"/>
    </source>
</evidence>
<dbReference type="SMART" id="SM00966">
    <property type="entry name" value="SpoVT_AbrB"/>
    <property type="match status" value="1"/>
</dbReference>
<dbReference type="InterPro" id="IPR037914">
    <property type="entry name" value="SpoVT-AbrB_sf"/>
</dbReference>
<dbReference type="PROSITE" id="PS51740">
    <property type="entry name" value="SPOVT_ABRB"/>
    <property type="match status" value="1"/>
</dbReference>
<feature type="region of interest" description="Disordered" evidence="2">
    <location>
        <begin position="63"/>
        <end position="85"/>
    </location>
</feature>
<dbReference type="GO" id="GO:0003677">
    <property type="term" value="F:DNA binding"/>
    <property type="evidence" value="ECO:0007669"/>
    <property type="project" value="UniProtKB-UniRule"/>
</dbReference>
<gene>
    <name evidence="4" type="ORF">BECKFM1743A_GA0114220_1002322</name>
    <name evidence="6" type="ORF">BECKFM1743B_GA0114221_104282</name>
    <name evidence="5" type="ORF">BECKFM1743C_GA0114222_102129</name>
</gene>
<keyword evidence="1" id="KW-0238">DNA-binding</keyword>
<evidence type="ECO:0000313" key="4">
    <source>
        <dbReference type="EMBL" id="VFJ45405.1"/>
    </source>
</evidence>